<name>A0A7L7LC33_9BACT</name>
<dbReference type="NCBIfam" id="TIGR04183">
    <property type="entry name" value="Por_Secre_tail"/>
    <property type="match status" value="1"/>
</dbReference>
<feature type="signal peptide" evidence="1">
    <location>
        <begin position="1"/>
        <end position="24"/>
    </location>
</feature>
<feature type="domain" description="PKD/Chitinase" evidence="2">
    <location>
        <begin position="580"/>
        <end position="667"/>
    </location>
</feature>
<dbReference type="KEGG" id="add:HUW48_21190"/>
<sequence>MTRKFTKVFFVLLLCFIFKQSVFSQTSKIWDKSFGGNNSDLLITTVATKDNGFLLGGTSSSSVNGTKSTGNKGLQDYWLVKTNGDGNEQWDKTFGGSGSDFLQAAWQTADGGYILGGSSNSPVSGDKSIAASSQYDYWIIKLDASGNKQWDKSFGGSSNDYLKSVVATRDGGYLLGGTSDSPVSGKTGYNKTAGSKGLQDYWLVKVDANGNKQWDKSFGGSSYDYLQTIQTTNDNGFIVAGYSYSSGSGDKSAGSKGFADYWIVKVDASGNKQWDRTYGGNQEENLETCLSTSDGGYLLGGISNSPASADKSEGSNGLSDYWLVKIDGSGNKKWEKTYGGNNNDYLQAITQTYDNGFLLGGASDSPVGGDKSTGSKGESDYWIVKIDAAGNKQWNRTFGGEGYDNLQALQLNNTGGCLLSGTSNSGAGSDKNSSNRGDTDFWMINLDLGGPDMPPVINQEVESFTLLNADTDTDIQTLASGAILNLATLPTKNLNIRANTNITTIGSVIFNLSGAQDLTRTESGAPFAAFGATGNNYNAWVPAIGNYTLKATPATNGQTGTSLTVNFQVVNQTTNNQAPVASAGSNSTVYLPATSTTLNGSGSDADGNIASFLWAQASGPNTATFSSKTVAKPTVSNLVAGTYVFSLIVKDNNNTSSNPAQVSITVSNSSTSDQQILGFTLLNADSDTDIQTITNGATLNLGSLPTKRLNIRVNTSTNTIGVAFALKGAETLNRSEATAPYIVFGASGTDYNAWSPTVGNYTLQATPYSKTTGATTGAALTINFQVVNQTTGNQIPIASAGANSTMYLPTSSIILNGSGTDADGSIASYLWAQASGPNTATFSSKSVAKPTVSNLVAGTYVFSLIVKDNSNASSNPSQVAINVSNSTTAGQKVVSYTLMNADTDKEIRTISNGSILNLATLPTKNLNIRANTNPEIVGSVVMVVSGKTNLSKTETAAPYAVFGDVSGNYSAWIPTLGDYTLKTTPYTLAKGAGTAGTPLTISFKVVNVAGSSSIDTSYSTGTDSLAVEDFPDEAYPNEDPTFETVSLTNFPNPFQDQTTIQFSFPEEQDYTLEIYDLTGSLVNQLKTGIAPACKLIEATWDSSHQDPGMYIVRLISGHEVQHLQILLED</sequence>
<evidence type="ECO:0000259" key="2">
    <source>
        <dbReference type="SMART" id="SM00089"/>
    </source>
</evidence>
<dbReference type="SUPFAM" id="SSF49299">
    <property type="entry name" value="PKD domain"/>
    <property type="match status" value="2"/>
</dbReference>
<reference evidence="3 4" key="1">
    <citation type="submission" date="2020-06" db="EMBL/GenBank/DDBJ databases">
        <authorList>
            <person name="Hwang Y.J."/>
        </authorList>
    </citation>
    <scope>NUCLEOTIDE SEQUENCE [LARGE SCALE GENOMIC DNA]</scope>
    <source>
        <strain evidence="3 4">KUDC8001</strain>
    </source>
</reference>
<keyword evidence="4" id="KW-1185">Reference proteome</keyword>
<dbReference type="SMART" id="SM00089">
    <property type="entry name" value="PKD"/>
    <property type="match status" value="2"/>
</dbReference>
<proteinExistence type="predicted"/>
<dbReference type="EMBL" id="CP055153">
    <property type="protein sequence ID" value="QMU30381.1"/>
    <property type="molecule type" value="Genomic_DNA"/>
</dbReference>
<keyword evidence="1" id="KW-0732">Signal</keyword>
<reference evidence="3 4" key="2">
    <citation type="submission" date="2020-08" db="EMBL/GenBank/DDBJ databases">
        <title>Adhaeribacter dokdonensis sp. nov., isolated from the rhizosphere of Elymus tsukushiensis, a plant native to the Dokdo Islands, Republic of Korea.</title>
        <authorList>
            <person name="Ghim S.Y."/>
        </authorList>
    </citation>
    <scope>NUCLEOTIDE SEQUENCE [LARGE SCALE GENOMIC DNA]</scope>
    <source>
        <strain evidence="3 4">KUDC8001</strain>
    </source>
</reference>
<organism evidence="3 4">
    <name type="scientific">Adhaeribacter radiodurans</name>
    <dbReference type="NCBI Taxonomy" id="2745197"/>
    <lineage>
        <taxon>Bacteria</taxon>
        <taxon>Pseudomonadati</taxon>
        <taxon>Bacteroidota</taxon>
        <taxon>Cytophagia</taxon>
        <taxon>Cytophagales</taxon>
        <taxon>Hymenobacteraceae</taxon>
        <taxon>Adhaeribacter</taxon>
    </lineage>
</organism>
<gene>
    <name evidence="3" type="ORF">HUW48_21190</name>
</gene>
<dbReference type="PANTHER" id="PTHR42754">
    <property type="entry name" value="ENDOGLUCANASE"/>
    <property type="match status" value="1"/>
</dbReference>
<dbReference type="Proteomes" id="UP000514509">
    <property type="component" value="Chromosome"/>
</dbReference>
<evidence type="ECO:0000256" key="1">
    <source>
        <dbReference type="SAM" id="SignalP"/>
    </source>
</evidence>
<dbReference type="InterPro" id="IPR026444">
    <property type="entry name" value="Secre_tail"/>
</dbReference>
<dbReference type="PANTHER" id="PTHR42754:SF1">
    <property type="entry name" value="LIPOPROTEIN"/>
    <property type="match status" value="1"/>
</dbReference>
<dbReference type="Pfam" id="PF22352">
    <property type="entry name" value="K319L-like_PKD"/>
    <property type="match status" value="2"/>
</dbReference>
<evidence type="ECO:0000313" key="3">
    <source>
        <dbReference type="EMBL" id="QMU30381.1"/>
    </source>
</evidence>
<evidence type="ECO:0000313" key="4">
    <source>
        <dbReference type="Proteomes" id="UP000514509"/>
    </source>
</evidence>
<feature type="domain" description="PKD/Chitinase" evidence="2">
    <location>
        <begin position="797"/>
        <end position="886"/>
    </location>
</feature>
<dbReference type="RefSeq" id="WP_182412828.1">
    <property type="nucleotide sequence ID" value="NZ_CP055153.1"/>
</dbReference>
<dbReference type="Pfam" id="PF18962">
    <property type="entry name" value="Por_Secre_tail"/>
    <property type="match status" value="1"/>
</dbReference>
<dbReference type="Gene3D" id="2.60.40.10">
    <property type="entry name" value="Immunoglobulins"/>
    <property type="match status" value="2"/>
</dbReference>
<dbReference type="AlphaFoldDB" id="A0A7L7LC33"/>
<accession>A0A7L7LC33</accession>
<dbReference type="InterPro" id="IPR022409">
    <property type="entry name" value="PKD/Chitinase_dom"/>
</dbReference>
<dbReference type="InterPro" id="IPR013783">
    <property type="entry name" value="Ig-like_fold"/>
</dbReference>
<protein>
    <submittedName>
        <fullName evidence="3">T9SS type A sorting domain-containing protein</fullName>
    </submittedName>
</protein>
<feature type="chain" id="PRO_5029734588" evidence="1">
    <location>
        <begin position="25"/>
        <end position="1129"/>
    </location>
</feature>
<dbReference type="InterPro" id="IPR035986">
    <property type="entry name" value="PKD_dom_sf"/>
</dbReference>